<evidence type="ECO:0000313" key="4">
    <source>
        <dbReference type="Proteomes" id="UP000234331"/>
    </source>
</evidence>
<keyword evidence="4" id="KW-1185">Reference proteome</keyword>
<dbReference type="InterPro" id="IPR051399">
    <property type="entry name" value="RNA-guided_DNA_endo/Transpos"/>
</dbReference>
<sequence>MVRNHCLAHAISDAGWRDLRSMLEYKAGWYGREVIAVDRWYPSSKTCSSCGALAEKLPLDVREWACRRCGAAHDRDVNAARNILAAGLAVSACGDGVRPPRS</sequence>
<proteinExistence type="predicted"/>
<reference evidence="3 4" key="1">
    <citation type="submission" date="2017-06" db="EMBL/GenBank/DDBJ databases">
        <authorList>
            <person name="Kim H.J."/>
            <person name="Triplett B.A."/>
        </authorList>
    </citation>
    <scope>NUCLEOTIDE SEQUENCE [LARGE SCALE GENOMIC DNA]</scope>
    <source>
        <strain evidence="3">FRACA_ARgP5</strain>
    </source>
</reference>
<gene>
    <name evidence="3" type="ORF">FRACA_3940005</name>
</gene>
<dbReference type="AlphaFoldDB" id="A0A2I2KWB7"/>
<dbReference type="NCBIfam" id="NF040570">
    <property type="entry name" value="guided_TnpB"/>
    <property type="match status" value="1"/>
</dbReference>
<dbReference type="GO" id="GO:0003677">
    <property type="term" value="F:DNA binding"/>
    <property type="evidence" value="ECO:0007669"/>
    <property type="project" value="UniProtKB-KW"/>
</dbReference>
<dbReference type="InterPro" id="IPR010095">
    <property type="entry name" value="Cas12f1-like_TNB"/>
</dbReference>
<dbReference type="PANTHER" id="PTHR30405:SF25">
    <property type="entry name" value="RNA-GUIDED DNA ENDONUCLEASE INSQ-RELATED"/>
    <property type="match status" value="1"/>
</dbReference>
<protein>
    <submittedName>
        <fullName evidence="3">Transposase</fullName>
    </submittedName>
</protein>
<dbReference type="NCBIfam" id="TIGR01766">
    <property type="entry name" value="IS200/IS605 family accessory protein TnpB-like domain"/>
    <property type="match status" value="1"/>
</dbReference>
<keyword evidence="1" id="KW-0238">DNA-binding</keyword>
<dbReference type="EMBL" id="FZMO01000328">
    <property type="protein sequence ID" value="SNQ49950.1"/>
    <property type="molecule type" value="Genomic_DNA"/>
</dbReference>
<name>A0A2I2KWB7_9ACTN</name>
<evidence type="ECO:0000256" key="1">
    <source>
        <dbReference type="ARBA" id="ARBA00023125"/>
    </source>
</evidence>
<dbReference type="Proteomes" id="UP000234331">
    <property type="component" value="Unassembled WGS sequence"/>
</dbReference>
<feature type="domain" description="Cas12f1-like TNB" evidence="2">
    <location>
        <begin position="16"/>
        <end position="83"/>
    </location>
</feature>
<organism evidence="3 4">
    <name type="scientific">Frankia canadensis</name>
    <dbReference type="NCBI Taxonomy" id="1836972"/>
    <lineage>
        <taxon>Bacteria</taxon>
        <taxon>Bacillati</taxon>
        <taxon>Actinomycetota</taxon>
        <taxon>Actinomycetes</taxon>
        <taxon>Frankiales</taxon>
        <taxon>Frankiaceae</taxon>
        <taxon>Frankia</taxon>
    </lineage>
</organism>
<evidence type="ECO:0000259" key="2">
    <source>
        <dbReference type="Pfam" id="PF07282"/>
    </source>
</evidence>
<evidence type="ECO:0000313" key="3">
    <source>
        <dbReference type="EMBL" id="SNQ49950.1"/>
    </source>
</evidence>
<dbReference type="PANTHER" id="PTHR30405">
    <property type="entry name" value="TRANSPOSASE"/>
    <property type="match status" value="1"/>
</dbReference>
<accession>A0A2I2KWB7</accession>
<dbReference type="Pfam" id="PF07282">
    <property type="entry name" value="Cas12f1-like_TNB"/>
    <property type="match status" value="1"/>
</dbReference>